<dbReference type="GeneID" id="34599654"/>
<protein>
    <submittedName>
        <fullName evidence="2">Uncharacterized protein</fullName>
    </submittedName>
</protein>
<evidence type="ECO:0000313" key="3">
    <source>
        <dbReference type="Proteomes" id="UP000077002"/>
    </source>
</evidence>
<feature type="compositionally biased region" description="Polar residues" evidence="1">
    <location>
        <begin position="1"/>
        <end position="10"/>
    </location>
</feature>
<proteinExistence type="predicted"/>
<keyword evidence="3" id="KW-1185">Reference proteome</keyword>
<organism evidence="2 3">
    <name type="scientific">Fonsecaea monophora</name>
    <dbReference type="NCBI Taxonomy" id="254056"/>
    <lineage>
        <taxon>Eukaryota</taxon>
        <taxon>Fungi</taxon>
        <taxon>Dikarya</taxon>
        <taxon>Ascomycota</taxon>
        <taxon>Pezizomycotina</taxon>
        <taxon>Eurotiomycetes</taxon>
        <taxon>Chaetothyriomycetidae</taxon>
        <taxon>Chaetothyriales</taxon>
        <taxon>Herpotrichiellaceae</taxon>
        <taxon>Fonsecaea</taxon>
    </lineage>
</organism>
<accession>A0A177FCB0</accession>
<evidence type="ECO:0000313" key="2">
    <source>
        <dbReference type="EMBL" id="OAG41321.1"/>
    </source>
</evidence>
<dbReference type="AlphaFoldDB" id="A0A177FCB0"/>
<reference evidence="2 3" key="1">
    <citation type="submission" date="2016-03" db="EMBL/GenBank/DDBJ databases">
        <title>Draft genome sequence of the Fonsecaea monophora CBS 269.37.</title>
        <authorList>
            <person name="Bombassaro A."/>
            <person name="Vinicius W.A."/>
            <person name="De Hoog S."/>
            <person name="Sun J."/>
            <person name="Souza E.M."/>
            <person name="Raittz R.T."/>
            <person name="Costa F."/>
            <person name="Leao A.C."/>
            <person name="Tadra-Sfeir M.Z."/>
            <person name="Baura V."/>
            <person name="Balsanelli E."/>
            <person name="Pedrosa F.O."/>
            <person name="Moreno L.F."/>
            <person name="Steffens M.B."/>
            <person name="Xi L."/>
            <person name="Bocca A.L."/>
            <person name="Felipe M.S."/>
            <person name="Teixeira M."/>
            <person name="Telles Filho F.Q."/>
            <person name="Azevedo C.M."/>
            <person name="Gomes R."/>
            <person name="Vicente V.A."/>
        </authorList>
    </citation>
    <scope>NUCLEOTIDE SEQUENCE [LARGE SCALE GENOMIC DNA]</scope>
    <source>
        <strain evidence="2 3">CBS 269.37</strain>
    </source>
</reference>
<dbReference type="RefSeq" id="XP_022513273.1">
    <property type="nucleotide sequence ID" value="XM_022654457.1"/>
</dbReference>
<evidence type="ECO:0000256" key="1">
    <source>
        <dbReference type="SAM" id="MobiDB-lite"/>
    </source>
</evidence>
<dbReference type="OrthoDB" id="10671746at2759"/>
<comment type="caution">
    <text evidence="2">The sequence shown here is derived from an EMBL/GenBank/DDBJ whole genome shotgun (WGS) entry which is preliminary data.</text>
</comment>
<gene>
    <name evidence="2" type="ORF">AYO21_04484</name>
</gene>
<dbReference type="EMBL" id="LVKK01000025">
    <property type="protein sequence ID" value="OAG41321.1"/>
    <property type="molecule type" value="Genomic_DNA"/>
</dbReference>
<name>A0A177FCB0_9EURO</name>
<dbReference type="Proteomes" id="UP000077002">
    <property type="component" value="Unassembled WGS sequence"/>
</dbReference>
<sequence length="126" mass="13916">MAAPAIQSSEYLGGQTSGKKREREDTDTEAQQETKRRSDKTKKQVHWNLAPMPPSSAYSQPPSYVYSKPPNLIFQMRPTIKLLSDQVTPVALGLRNAPQATQRNLFITQAPLVIAVMVSTHGGQLP</sequence>
<feature type="region of interest" description="Disordered" evidence="1">
    <location>
        <begin position="1"/>
        <end position="62"/>
    </location>
</feature>